<dbReference type="Pfam" id="PF13411">
    <property type="entry name" value="MerR_1"/>
    <property type="match status" value="1"/>
</dbReference>
<dbReference type="InterPro" id="IPR047057">
    <property type="entry name" value="MerR_fam"/>
</dbReference>
<dbReference type="PANTHER" id="PTHR30204:SF97">
    <property type="entry name" value="MERR FAMILY REGULATORY PROTEIN"/>
    <property type="match status" value="1"/>
</dbReference>
<protein>
    <submittedName>
        <fullName evidence="3">DNA-binding transcriptional MerR regulator</fullName>
    </submittedName>
</protein>
<feature type="domain" description="HTH merR-type" evidence="2">
    <location>
        <begin position="6"/>
        <end position="76"/>
    </location>
</feature>
<dbReference type="SUPFAM" id="SSF46955">
    <property type="entry name" value="Putative DNA-binding domain"/>
    <property type="match status" value="1"/>
</dbReference>
<accession>A0ABS4XIL4</accession>
<evidence type="ECO:0000313" key="4">
    <source>
        <dbReference type="Proteomes" id="UP001296993"/>
    </source>
</evidence>
<gene>
    <name evidence="3" type="ORF">JOF47_003712</name>
</gene>
<dbReference type="Proteomes" id="UP001296993">
    <property type="component" value="Unassembled WGS sequence"/>
</dbReference>
<dbReference type="PANTHER" id="PTHR30204">
    <property type="entry name" value="REDOX-CYCLING DRUG-SENSING TRANSCRIPTIONAL ACTIVATOR SOXR"/>
    <property type="match status" value="1"/>
</dbReference>
<dbReference type="EMBL" id="JAGIOF010000001">
    <property type="protein sequence ID" value="MBP2388201.1"/>
    <property type="molecule type" value="Genomic_DNA"/>
</dbReference>
<name>A0ABS4XIL4_9MICC</name>
<organism evidence="3 4">
    <name type="scientific">Paeniglutamicibacter kerguelensis</name>
    <dbReference type="NCBI Taxonomy" id="254788"/>
    <lineage>
        <taxon>Bacteria</taxon>
        <taxon>Bacillati</taxon>
        <taxon>Actinomycetota</taxon>
        <taxon>Actinomycetes</taxon>
        <taxon>Micrococcales</taxon>
        <taxon>Micrococcaceae</taxon>
        <taxon>Paeniglutamicibacter</taxon>
    </lineage>
</organism>
<dbReference type="SUPFAM" id="SSF55136">
    <property type="entry name" value="Probable bacterial effector-binding domain"/>
    <property type="match status" value="1"/>
</dbReference>
<sequence>MNRENLLGIGAFAESTMLSPKALRIYDERGLLVPVLVDQFSGYRYYAREQSSQGRIISMLRAAAMPLDAIAAFMATVSDSPEEALDQLLEHEAAVRNNTDAISTLLAQVRAHLTGNPMENVTSILEPERHLLSVMLRCTVRDLDEGIENRLERLHAMARDNGLNVVGPPFGIFHREITEDSDGPLEVCLPVDSITELSPDQAADPVRSYRLAGGRYASVTVSGPETDFPAILAAYDQVCGWIEKAGGTRVGPPHEIWHVLPWAAEPTEMTIAWPFA</sequence>
<proteinExistence type="predicted"/>
<keyword evidence="1 3" id="KW-0238">DNA-binding</keyword>
<dbReference type="PROSITE" id="PS50937">
    <property type="entry name" value="HTH_MERR_2"/>
    <property type="match status" value="1"/>
</dbReference>
<reference evidence="3 4" key="1">
    <citation type="submission" date="2021-03" db="EMBL/GenBank/DDBJ databases">
        <title>Sequencing the genomes of 1000 actinobacteria strains.</title>
        <authorList>
            <person name="Klenk H.-P."/>
        </authorList>
    </citation>
    <scope>NUCLEOTIDE SEQUENCE [LARGE SCALE GENOMIC DNA]</scope>
    <source>
        <strain evidence="3 4">DSM 15797</strain>
    </source>
</reference>
<dbReference type="InterPro" id="IPR000551">
    <property type="entry name" value="MerR-type_HTH_dom"/>
</dbReference>
<dbReference type="SMART" id="SM00871">
    <property type="entry name" value="AraC_E_bind"/>
    <property type="match status" value="1"/>
</dbReference>
<dbReference type="Gene3D" id="3.20.80.10">
    <property type="entry name" value="Regulatory factor, effector binding domain"/>
    <property type="match status" value="1"/>
</dbReference>
<dbReference type="InterPro" id="IPR011256">
    <property type="entry name" value="Reg_factor_effector_dom_sf"/>
</dbReference>
<evidence type="ECO:0000256" key="1">
    <source>
        <dbReference type="ARBA" id="ARBA00023125"/>
    </source>
</evidence>
<dbReference type="RefSeq" id="WP_210001070.1">
    <property type="nucleotide sequence ID" value="NZ_BAAAJY010000017.1"/>
</dbReference>
<dbReference type="InterPro" id="IPR029442">
    <property type="entry name" value="GyrI-like"/>
</dbReference>
<comment type="caution">
    <text evidence="3">The sequence shown here is derived from an EMBL/GenBank/DDBJ whole genome shotgun (WGS) entry which is preliminary data.</text>
</comment>
<dbReference type="GO" id="GO:0003677">
    <property type="term" value="F:DNA binding"/>
    <property type="evidence" value="ECO:0007669"/>
    <property type="project" value="UniProtKB-KW"/>
</dbReference>
<dbReference type="Pfam" id="PF06445">
    <property type="entry name" value="GyrI-like"/>
    <property type="match status" value="1"/>
</dbReference>
<keyword evidence="4" id="KW-1185">Reference proteome</keyword>
<dbReference type="SMART" id="SM00422">
    <property type="entry name" value="HTH_MERR"/>
    <property type="match status" value="1"/>
</dbReference>
<dbReference type="InterPro" id="IPR009061">
    <property type="entry name" value="DNA-bd_dom_put_sf"/>
</dbReference>
<dbReference type="Gene3D" id="1.10.1660.10">
    <property type="match status" value="1"/>
</dbReference>
<evidence type="ECO:0000313" key="3">
    <source>
        <dbReference type="EMBL" id="MBP2388201.1"/>
    </source>
</evidence>
<evidence type="ECO:0000259" key="2">
    <source>
        <dbReference type="PROSITE" id="PS50937"/>
    </source>
</evidence>
<dbReference type="InterPro" id="IPR010499">
    <property type="entry name" value="AraC_E-bd"/>
</dbReference>